<dbReference type="Gene3D" id="1.10.287.70">
    <property type="match status" value="1"/>
</dbReference>
<dbReference type="InterPro" id="IPR032063">
    <property type="entry name" value="MavL-like"/>
</dbReference>
<dbReference type="EMBL" id="OB793563">
    <property type="protein sequence ID" value="CAD7427850.1"/>
    <property type="molecule type" value="Genomic_DNA"/>
</dbReference>
<evidence type="ECO:0000313" key="1">
    <source>
        <dbReference type="EMBL" id="CAD7427850.1"/>
    </source>
</evidence>
<name>A0A7R9HME8_9NEOP</name>
<gene>
    <name evidence="1" type="ORF">TMSB3V08_LOCUS4679</name>
</gene>
<proteinExistence type="predicted"/>
<protein>
    <submittedName>
        <fullName evidence="1">Uncharacterized protein</fullName>
    </submittedName>
</protein>
<sequence length="389" mass="42985">MVMLKLELHPGESKEDKLPIELRYPIILQYKYNQLRGVVVSSPDYEARGTGLTSWLVPSVFFPKDELLQQLPRFGTPISPRSSSCQLVFLMMHMTTVVLAAAYSAALVSSLSVKNTMTPFNSVQGLLDDESYSLEVTKYSAEYSMFQVMDIHQLDIGLLFKAHSSTSRVGYAAGTALAVAGRDNNIACLCNYEIVASGLIGVFSTTCFINKGERKNMSHPVREGVVGGGSIIALANPNLRHVGISRERSCTVHLLVVGFGLGVCRGSEHQNAIFYQKLSECFYMAVEKHGSGMGAIAVLELLWMDGVMEYFSDREKVLEGRDVRIMSTWRAPYESYGSGGEYMVMTYAWDGNSGQESKFWNGKIVFNANISGPECDDKPQSVDQHLQSL</sequence>
<organism evidence="1">
    <name type="scientific">Timema monikensis</name>
    <dbReference type="NCBI Taxonomy" id="170555"/>
    <lineage>
        <taxon>Eukaryota</taxon>
        <taxon>Metazoa</taxon>
        <taxon>Ecdysozoa</taxon>
        <taxon>Arthropoda</taxon>
        <taxon>Hexapoda</taxon>
        <taxon>Insecta</taxon>
        <taxon>Pterygota</taxon>
        <taxon>Neoptera</taxon>
        <taxon>Polyneoptera</taxon>
        <taxon>Phasmatodea</taxon>
        <taxon>Timematodea</taxon>
        <taxon>Timematoidea</taxon>
        <taxon>Timematidae</taxon>
        <taxon>Timema</taxon>
    </lineage>
</organism>
<reference evidence="1" key="1">
    <citation type="submission" date="2020-11" db="EMBL/GenBank/DDBJ databases">
        <authorList>
            <person name="Tran Van P."/>
        </authorList>
    </citation>
    <scope>NUCLEOTIDE SEQUENCE</scope>
</reference>
<dbReference type="Pfam" id="PF16062">
    <property type="entry name" value="MavL-like"/>
    <property type="match status" value="1"/>
</dbReference>
<dbReference type="AlphaFoldDB" id="A0A7R9HME8"/>
<accession>A0A7R9HME8</accession>